<keyword evidence="12" id="KW-0456">Lyase</keyword>
<comment type="subunit">
    <text evidence="3">Heterotetramer consisting of two non-identical subunits: a beta subunit and a large alpha subunit.</text>
</comment>
<evidence type="ECO:0000256" key="2">
    <source>
        <dbReference type="ARBA" id="ARBA00004873"/>
    </source>
</evidence>
<evidence type="ECO:0000256" key="12">
    <source>
        <dbReference type="ARBA" id="ARBA00023239"/>
    </source>
</evidence>
<evidence type="ECO:0000313" key="16">
    <source>
        <dbReference type="Proteomes" id="UP001055439"/>
    </source>
</evidence>
<evidence type="ECO:0000313" key="15">
    <source>
        <dbReference type="EMBL" id="URE14994.1"/>
    </source>
</evidence>
<dbReference type="GO" id="GO:0005829">
    <property type="term" value="C:cytosol"/>
    <property type="evidence" value="ECO:0007669"/>
    <property type="project" value="TreeGrafter"/>
</dbReference>
<organism evidence="15 16">
    <name type="scientific">Musa troglodytarum</name>
    <name type="common">fe'i banana</name>
    <dbReference type="NCBI Taxonomy" id="320322"/>
    <lineage>
        <taxon>Eukaryota</taxon>
        <taxon>Viridiplantae</taxon>
        <taxon>Streptophyta</taxon>
        <taxon>Embryophyta</taxon>
        <taxon>Tracheophyta</taxon>
        <taxon>Spermatophyta</taxon>
        <taxon>Magnoliopsida</taxon>
        <taxon>Liliopsida</taxon>
        <taxon>Zingiberales</taxon>
        <taxon>Musaceae</taxon>
        <taxon>Musa</taxon>
    </lineage>
</organism>
<dbReference type="NCBIfam" id="TIGR00566">
    <property type="entry name" value="trpG_papA"/>
    <property type="match status" value="1"/>
</dbReference>
<accession>A0A9E7GN16</accession>
<comment type="catalytic activity">
    <reaction evidence="13">
        <text>chorismate + L-glutamine = anthranilate + pyruvate + L-glutamate + H(+)</text>
        <dbReference type="Rhea" id="RHEA:21732"/>
        <dbReference type="ChEBI" id="CHEBI:15361"/>
        <dbReference type="ChEBI" id="CHEBI:15378"/>
        <dbReference type="ChEBI" id="CHEBI:16567"/>
        <dbReference type="ChEBI" id="CHEBI:29748"/>
        <dbReference type="ChEBI" id="CHEBI:29985"/>
        <dbReference type="ChEBI" id="CHEBI:58359"/>
        <dbReference type="EC" id="4.1.3.27"/>
    </reaction>
    <physiologicalReaction direction="left-to-right" evidence="13">
        <dbReference type="Rhea" id="RHEA:21733"/>
    </physiologicalReaction>
</comment>
<reference evidence="15" key="1">
    <citation type="submission" date="2022-05" db="EMBL/GenBank/DDBJ databases">
        <title>The Musa troglodytarum L. genome provides insights into the mechanism of non-climacteric behaviour and enrichment of carotenoids.</title>
        <authorList>
            <person name="Wang J."/>
        </authorList>
    </citation>
    <scope>NUCLEOTIDE SEQUENCE</scope>
    <source>
        <tissue evidence="15">Leaf</tissue>
    </source>
</reference>
<dbReference type="FunFam" id="3.40.50.880:FF:000027">
    <property type="entry name" value="Anthranilate synthase beta subunit 1"/>
    <property type="match status" value="1"/>
</dbReference>
<keyword evidence="7" id="KW-0934">Plastid</keyword>
<name>A0A9E7GN16_9LILI</name>
<sequence length="309" mass="34057">MASSLLSLTPKLCIAPRTISNPRRLFTSHAAALPSPPSLGVGRGCLALGRSRSMVARSSAVAVANARDSRPIVVIDNYDSFTYNLCQYLGELGVHFEVYRNDELTVEDIKRHVNPFYLIFHCSNRLINPRGILISPGPGAPQDSGISLQAVLELGPSMPLFGVCMGLQCIGEAFGGKIVRAPSGVMHGKSSLVYYDETLEDSLFYGLPNPFTACRYHSLVIENDSFPSDALEIMAWTEDGLVMAARHKKHKHIQGVQFHPESIMTPEGKTMVPWSDGYEAGPRPMAYQHMWNHSTFHFPDKCIMIVLIP</sequence>
<proteinExistence type="predicted"/>
<dbReference type="Pfam" id="PF00117">
    <property type="entry name" value="GATase"/>
    <property type="match status" value="1"/>
</dbReference>
<comment type="pathway">
    <text evidence="2">Amino-acid biosynthesis; L-tryptophan biosynthesis; L-tryptophan from chorismate: step 1/5.</text>
</comment>
<dbReference type="PANTHER" id="PTHR43418">
    <property type="entry name" value="MULTIFUNCTIONAL TRYPTOPHAN BIOSYNTHESIS PROTEIN-RELATED"/>
    <property type="match status" value="1"/>
</dbReference>
<evidence type="ECO:0000256" key="13">
    <source>
        <dbReference type="ARBA" id="ARBA00050793"/>
    </source>
</evidence>
<evidence type="ECO:0000256" key="4">
    <source>
        <dbReference type="ARBA" id="ARBA00012266"/>
    </source>
</evidence>
<evidence type="ECO:0000256" key="10">
    <source>
        <dbReference type="ARBA" id="ARBA00022962"/>
    </source>
</evidence>
<gene>
    <name evidence="15" type="ORF">MUK42_10783</name>
</gene>
<dbReference type="CDD" id="cd01743">
    <property type="entry name" value="GATase1_Anthranilate_Synthase"/>
    <property type="match status" value="1"/>
</dbReference>
<evidence type="ECO:0000259" key="14">
    <source>
        <dbReference type="Pfam" id="PF00117"/>
    </source>
</evidence>
<evidence type="ECO:0000256" key="3">
    <source>
        <dbReference type="ARBA" id="ARBA00011653"/>
    </source>
</evidence>
<dbReference type="GO" id="GO:0005950">
    <property type="term" value="C:anthranilate synthase complex"/>
    <property type="evidence" value="ECO:0007669"/>
    <property type="project" value="UniProtKB-ARBA"/>
</dbReference>
<dbReference type="PANTHER" id="PTHR43418:SF4">
    <property type="entry name" value="MULTIFUNCTIONAL TRYPTOPHAN BIOSYNTHESIS PROTEIN"/>
    <property type="match status" value="1"/>
</dbReference>
<dbReference type="PRINTS" id="PR00096">
    <property type="entry name" value="GATASE"/>
</dbReference>
<evidence type="ECO:0000256" key="9">
    <source>
        <dbReference type="ARBA" id="ARBA00022946"/>
    </source>
</evidence>
<keyword evidence="10" id="KW-0315">Glutamine amidotransferase</keyword>
<dbReference type="GO" id="GO:0004049">
    <property type="term" value="F:anthranilate synthase activity"/>
    <property type="evidence" value="ECO:0007669"/>
    <property type="project" value="UniProtKB-EC"/>
</dbReference>
<dbReference type="SUPFAM" id="SSF52317">
    <property type="entry name" value="Class I glutamine amidotransferase-like"/>
    <property type="match status" value="1"/>
</dbReference>
<dbReference type="EMBL" id="CP097509">
    <property type="protein sequence ID" value="URE14994.1"/>
    <property type="molecule type" value="Genomic_DNA"/>
</dbReference>
<evidence type="ECO:0000256" key="6">
    <source>
        <dbReference type="ARBA" id="ARBA00022605"/>
    </source>
</evidence>
<keyword evidence="6" id="KW-0028">Amino-acid biosynthesis</keyword>
<dbReference type="AlphaFoldDB" id="A0A9E7GN16"/>
<protein>
    <recommendedName>
        <fullName evidence="4">anthranilate synthase</fullName>
        <ecNumber evidence="4">4.1.3.27</ecNumber>
    </recommendedName>
</protein>
<evidence type="ECO:0000256" key="1">
    <source>
        <dbReference type="ARBA" id="ARBA00004229"/>
    </source>
</evidence>
<dbReference type="PRINTS" id="PR00097">
    <property type="entry name" value="ANTSNTHASEII"/>
</dbReference>
<dbReference type="InterPro" id="IPR006221">
    <property type="entry name" value="TrpG/PapA_dom"/>
</dbReference>
<keyword evidence="11" id="KW-0057">Aromatic amino acid biosynthesis</keyword>
<dbReference type="InterPro" id="IPR050472">
    <property type="entry name" value="Anth_synth/Amidotransfase"/>
</dbReference>
<keyword evidence="16" id="KW-1185">Reference proteome</keyword>
<keyword evidence="8" id="KW-0822">Tryptophan biosynthesis</keyword>
<comment type="subcellular location">
    <subcellularLocation>
        <location evidence="1">Plastid</location>
        <location evidence="1">Chloroplast</location>
    </subcellularLocation>
</comment>
<dbReference type="Proteomes" id="UP001055439">
    <property type="component" value="Chromosome 7"/>
</dbReference>
<dbReference type="PRINTS" id="PR00099">
    <property type="entry name" value="CPSGATASE"/>
</dbReference>
<evidence type="ECO:0000256" key="7">
    <source>
        <dbReference type="ARBA" id="ARBA00022640"/>
    </source>
</evidence>
<dbReference type="InterPro" id="IPR029062">
    <property type="entry name" value="Class_I_gatase-like"/>
</dbReference>
<dbReference type="InterPro" id="IPR017926">
    <property type="entry name" value="GATASE"/>
</dbReference>
<dbReference type="Gene3D" id="3.40.50.880">
    <property type="match status" value="1"/>
</dbReference>
<evidence type="ECO:0000256" key="8">
    <source>
        <dbReference type="ARBA" id="ARBA00022822"/>
    </source>
</evidence>
<evidence type="ECO:0000256" key="5">
    <source>
        <dbReference type="ARBA" id="ARBA00022528"/>
    </source>
</evidence>
<feature type="domain" description="Glutamine amidotransferase" evidence="14">
    <location>
        <begin position="73"/>
        <end position="272"/>
    </location>
</feature>
<keyword evidence="9" id="KW-0809">Transit peptide</keyword>
<dbReference type="EC" id="4.1.3.27" evidence="4"/>
<evidence type="ECO:0000256" key="11">
    <source>
        <dbReference type="ARBA" id="ARBA00023141"/>
    </source>
</evidence>
<dbReference type="GO" id="GO:0000162">
    <property type="term" value="P:L-tryptophan biosynthetic process"/>
    <property type="evidence" value="ECO:0007669"/>
    <property type="project" value="UniProtKB-KW"/>
</dbReference>
<dbReference type="GO" id="GO:0009507">
    <property type="term" value="C:chloroplast"/>
    <property type="evidence" value="ECO:0007669"/>
    <property type="project" value="UniProtKB-SubCell"/>
</dbReference>
<dbReference type="OrthoDB" id="524799at2759"/>
<keyword evidence="5" id="KW-0150">Chloroplast</keyword>